<keyword evidence="2 4" id="KW-0548">Nucleotidyltransferase</keyword>
<evidence type="ECO:0000313" key="4">
    <source>
        <dbReference type="EMBL" id="RFU68736.1"/>
    </source>
</evidence>
<feature type="domain" description="MobA-like NTP transferase" evidence="3">
    <location>
        <begin position="3"/>
        <end position="105"/>
    </location>
</feature>
<name>A0A372LMX0_9BACI</name>
<dbReference type="OrthoDB" id="9803871at2"/>
<dbReference type="CDD" id="cd02523">
    <property type="entry name" value="PC_cytidylyltransferase"/>
    <property type="match status" value="1"/>
</dbReference>
<accession>A0A372LMX0</accession>
<dbReference type="PANTHER" id="PTHR43584">
    <property type="entry name" value="NUCLEOTIDYL TRANSFERASE"/>
    <property type="match status" value="1"/>
</dbReference>
<keyword evidence="1 4" id="KW-0808">Transferase</keyword>
<dbReference type="RefSeq" id="WP_117326876.1">
    <property type="nucleotide sequence ID" value="NZ_QVTE01000031.1"/>
</dbReference>
<dbReference type="PANTHER" id="PTHR43584:SF8">
    <property type="entry name" value="N-ACETYLMURAMATE ALPHA-1-PHOSPHATE URIDYLYLTRANSFERASE"/>
    <property type="match status" value="1"/>
</dbReference>
<dbReference type="Proteomes" id="UP000264541">
    <property type="component" value="Unassembled WGS sequence"/>
</dbReference>
<comment type="caution">
    <text evidence="4">The sequence shown here is derived from an EMBL/GenBank/DDBJ whole genome shotgun (WGS) entry which is preliminary data.</text>
</comment>
<dbReference type="InterPro" id="IPR025877">
    <property type="entry name" value="MobA-like_NTP_Trfase"/>
</dbReference>
<protein>
    <submittedName>
        <fullName evidence="4">Phosphocholine cytidylyltransferase family protein</fullName>
    </submittedName>
</protein>
<dbReference type="AlphaFoldDB" id="A0A372LMX0"/>
<dbReference type="SUPFAM" id="SSF53448">
    <property type="entry name" value="Nucleotide-diphospho-sugar transferases"/>
    <property type="match status" value="1"/>
</dbReference>
<dbReference type="InterPro" id="IPR050065">
    <property type="entry name" value="GlmU-like"/>
</dbReference>
<evidence type="ECO:0000313" key="5">
    <source>
        <dbReference type="Proteomes" id="UP000264541"/>
    </source>
</evidence>
<evidence type="ECO:0000256" key="1">
    <source>
        <dbReference type="ARBA" id="ARBA00022679"/>
    </source>
</evidence>
<dbReference type="InterPro" id="IPR029044">
    <property type="entry name" value="Nucleotide-diphossugar_trans"/>
</dbReference>
<dbReference type="EMBL" id="QVTE01000031">
    <property type="protein sequence ID" value="RFU68736.1"/>
    <property type="molecule type" value="Genomic_DNA"/>
</dbReference>
<dbReference type="Pfam" id="PF12804">
    <property type="entry name" value="NTP_transf_3"/>
    <property type="match status" value="1"/>
</dbReference>
<gene>
    <name evidence="4" type="ORF">D0469_11410</name>
</gene>
<keyword evidence="5" id="KW-1185">Reference proteome</keyword>
<sequence length="238" mass="26973">MKVVILAAGVGSRLYPLTRDNPKAMIIINGKPLVQYQVDSLLKSGFGFEEIYIVGGYKMNQIEKYFSGTGIHFIYNPLYKSMNNIYSFLLSRTVGDDLLLINSDVLYDSRLIPLILNSNFPSCLLVDREKQLTEEAMKVKMEHNRLCMVNKQMETSEASGEYIGISKLAANDLKLLYQKAAQMIDSGETGVWYEQVYQACAARVDFRAVFTQGYPWIEIDDLQDLEFAKQLVSIMGKS</sequence>
<dbReference type="Gene3D" id="3.90.550.10">
    <property type="entry name" value="Spore Coat Polysaccharide Biosynthesis Protein SpsA, Chain A"/>
    <property type="match status" value="1"/>
</dbReference>
<dbReference type="GO" id="GO:0016779">
    <property type="term" value="F:nucleotidyltransferase activity"/>
    <property type="evidence" value="ECO:0007669"/>
    <property type="project" value="UniProtKB-KW"/>
</dbReference>
<evidence type="ECO:0000256" key="2">
    <source>
        <dbReference type="ARBA" id="ARBA00022695"/>
    </source>
</evidence>
<proteinExistence type="predicted"/>
<evidence type="ECO:0000259" key="3">
    <source>
        <dbReference type="Pfam" id="PF12804"/>
    </source>
</evidence>
<reference evidence="4 5" key="1">
    <citation type="submission" date="2018-08" db="EMBL/GenBank/DDBJ databases">
        <title>Bacillus chawlae sp. nov., Bacillus glennii sp. nov., and Bacillus saganii sp. nov. Isolated from the Vehicle Assembly Building at Kennedy Space Center where the Viking Spacecraft were Assembled.</title>
        <authorList>
            <person name="Seuylemezian A."/>
            <person name="Vaishampayan P."/>
        </authorList>
    </citation>
    <scope>NUCLEOTIDE SEQUENCE [LARGE SCALE GENOMIC DNA]</scope>
    <source>
        <strain evidence="4 5">V47-23a</strain>
    </source>
</reference>
<organism evidence="4 5">
    <name type="scientific">Peribacillus saganii</name>
    <dbReference type="NCBI Taxonomy" id="2303992"/>
    <lineage>
        <taxon>Bacteria</taxon>
        <taxon>Bacillati</taxon>
        <taxon>Bacillota</taxon>
        <taxon>Bacilli</taxon>
        <taxon>Bacillales</taxon>
        <taxon>Bacillaceae</taxon>
        <taxon>Peribacillus</taxon>
    </lineage>
</organism>